<dbReference type="SUPFAM" id="SSF46689">
    <property type="entry name" value="Homeodomain-like"/>
    <property type="match status" value="2"/>
</dbReference>
<protein>
    <submittedName>
        <fullName evidence="5">Melibiose operon regulatory protein</fullName>
    </submittedName>
</protein>
<dbReference type="PANTHER" id="PTHR43280:SF28">
    <property type="entry name" value="HTH-TYPE TRANSCRIPTIONAL ACTIVATOR RHAS"/>
    <property type="match status" value="1"/>
</dbReference>
<dbReference type="InterPro" id="IPR018062">
    <property type="entry name" value="HTH_AraC-typ_CS"/>
</dbReference>
<dbReference type="PROSITE" id="PS01124">
    <property type="entry name" value="HTH_ARAC_FAMILY_2"/>
    <property type="match status" value="1"/>
</dbReference>
<feature type="domain" description="HTH araC/xylS-type" evidence="4">
    <location>
        <begin position="198"/>
        <end position="296"/>
    </location>
</feature>
<dbReference type="InterPro" id="IPR003313">
    <property type="entry name" value="AraC-bd"/>
</dbReference>
<dbReference type="Proteomes" id="UP000190080">
    <property type="component" value="Unassembled WGS sequence"/>
</dbReference>
<dbReference type="InterPro" id="IPR014710">
    <property type="entry name" value="RmlC-like_jellyroll"/>
</dbReference>
<dbReference type="InterPro" id="IPR009057">
    <property type="entry name" value="Homeodomain-like_sf"/>
</dbReference>
<dbReference type="Pfam" id="PF02311">
    <property type="entry name" value="AraC_binding"/>
    <property type="match status" value="1"/>
</dbReference>
<proteinExistence type="predicted"/>
<dbReference type="PROSITE" id="PS00041">
    <property type="entry name" value="HTH_ARAC_FAMILY_1"/>
    <property type="match status" value="1"/>
</dbReference>
<dbReference type="AlphaFoldDB" id="A0A1V4IXB7"/>
<dbReference type="Pfam" id="PF12833">
    <property type="entry name" value="HTH_18"/>
    <property type="match status" value="1"/>
</dbReference>
<dbReference type="InterPro" id="IPR018060">
    <property type="entry name" value="HTH_AraC"/>
</dbReference>
<comment type="caution">
    <text evidence="5">The sequence shown here is derived from an EMBL/GenBank/DDBJ whole genome shotgun (WGS) entry which is preliminary data.</text>
</comment>
<sequence>MNQRRNFEEKVIHGTAELPIALHKLTYPKDTNVIFYLHWHKEFEILVITEGNVIFTIEQKEYLLNAGDFVFVNSNFYHSAKAATGEKCSFFAIDFSYQLMQEDLYTRFGRKYILPILNGHLAFSEVIRRVETDTNSDFWQAQIMKHLIEISNYPEHELDSHELAIKSHIFAIWDLYYQNATVKSQLNDTVLFNMERLKPVLQFIHENYSYDITLAELAGLIPMSEGQFCRMFKQTMKVTPVQYIMRYRIIQSCHLLLDTDKKIGEIANLSGFNNISYYNRLFLQTIGCTPKHYRTSASHRLF</sequence>
<evidence type="ECO:0000313" key="6">
    <source>
        <dbReference type="Proteomes" id="UP000190080"/>
    </source>
</evidence>
<dbReference type="CDD" id="cd02208">
    <property type="entry name" value="cupin_RmlC-like"/>
    <property type="match status" value="1"/>
</dbReference>
<dbReference type="STRING" id="1450648.CLORY_06190"/>
<dbReference type="Gene3D" id="2.60.120.10">
    <property type="entry name" value="Jelly Rolls"/>
    <property type="match status" value="1"/>
</dbReference>
<keyword evidence="3" id="KW-0804">Transcription</keyword>
<evidence type="ECO:0000256" key="1">
    <source>
        <dbReference type="ARBA" id="ARBA00023015"/>
    </source>
</evidence>
<dbReference type="PANTHER" id="PTHR43280">
    <property type="entry name" value="ARAC-FAMILY TRANSCRIPTIONAL REGULATOR"/>
    <property type="match status" value="1"/>
</dbReference>
<accession>A0A1V4IXB7</accession>
<dbReference type="InterPro" id="IPR037923">
    <property type="entry name" value="HTH-like"/>
</dbReference>
<dbReference type="Gene3D" id="1.10.10.60">
    <property type="entry name" value="Homeodomain-like"/>
    <property type="match status" value="2"/>
</dbReference>
<dbReference type="EMBL" id="MZGV01000004">
    <property type="protein sequence ID" value="OPJ64425.1"/>
    <property type="molecule type" value="Genomic_DNA"/>
</dbReference>
<dbReference type="SMART" id="SM00342">
    <property type="entry name" value="HTH_ARAC"/>
    <property type="match status" value="1"/>
</dbReference>
<evidence type="ECO:0000256" key="2">
    <source>
        <dbReference type="ARBA" id="ARBA00023125"/>
    </source>
</evidence>
<keyword evidence="1" id="KW-0805">Transcription regulation</keyword>
<evidence type="ECO:0000259" key="4">
    <source>
        <dbReference type="PROSITE" id="PS01124"/>
    </source>
</evidence>
<dbReference type="GO" id="GO:0043565">
    <property type="term" value="F:sequence-specific DNA binding"/>
    <property type="evidence" value="ECO:0007669"/>
    <property type="project" value="InterPro"/>
</dbReference>
<dbReference type="SUPFAM" id="SSF51215">
    <property type="entry name" value="Regulatory protein AraC"/>
    <property type="match status" value="1"/>
</dbReference>
<keyword evidence="2" id="KW-0238">DNA-binding</keyword>
<evidence type="ECO:0000256" key="3">
    <source>
        <dbReference type="ARBA" id="ARBA00023163"/>
    </source>
</evidence>
<keyword evidence="6" id="KW-1185">Reference proteome</keyword>
<dbReference type="GO" id="GO:0003700">
    <property type="term" value="F:DNA-binding transcription factor activity"/>
    <property type="evidence" value="ECO:0007669"/>
    <property type="project" value="InterPro"/>
</dbReference>
<name>A0A1V4IXB7_9CLOT</name>
<gene>
    <name evidence="5" type="primary">melR_1</name>
    <name evidence="5" type="ORF">CLORY_06190</name>
</gene>
<reference evidence="5 6" key="1">
    <citation type="submission" date="2017-03" db="EMBL/GenBank/DDBJ databases">
        <title>Genome sequence of Clostridium oryzae DSM 28571.</title>
        <authorList>
            <person name="Poehlein A."/>
            <person name="Daniel R."/>
        </authorList>
    </citation>
    <scope>NUCLEOTIDE SEQUENCE [LARGE SCALE GENOMIC DNA]</scope>
    <source>
        <strain evidence="5 6">DSM 28571</strain>
    </source>
</reference>
<dbReference type="RefSeq" id="WP_169911508.1">
    <property type="nucleotide sequence ID" value="NZ_MZGV01000004.1"/>
</dbReference>
<evidence type="ECO:0000313" key="5">
    <source>
        <dbReference type="EMBL" id="OPJ64425.1"/>
    </source>
</evidence>
<organism evidence="5 6">
    <name type="scientific">Clostridium oryzae</name>
    <dbReference type="NCBI Taxonomy" id="1450648"/>
    <lineage>
        <taxon>Bacteria</taxon>
        <taxon>Bacillati</taxon>
        <taxon>Bacillota</taxon>
        <taxon>Clostridia</taxon>
        <taxon>Eubacteriales</taxon>
        <taxon>Clostridiaceae</taxon>
        <taxon>Clostridium</taxon>
    </lineage>
</organism>